<proteinExistence type="predicted"/>
<gene>
    <name evidence="2" type="ORF">G7066_12585</name>
</gene>
<evidence type="ECO:0000256" key="1">
    <source>
        <dbReference type="SAM" id="Phobius"/>
    </source>
</evidence>
<evidence type="ECO:0000313" key="2">
    <source>
        <dbReference type="EMBL" id="QIM19193.1"/>
    </source>
</evidence>
<dbReference type="InterPro" id="IPR027273">
    <property type="entry name" value="Neocarzinostatin-like"/>
</dbReference>
<dbReference type="Proteomes" id="UP000503441">
    <property type="component" value="Chromosome"/>
</dbReference>
<reference evidence="2 3" key="1">
    <citation type="submission" date="2020-03" db="EMBL/GenBank/DDBJ databases">
        <title>Leucobacter sp. nov., isolated from beetles.</title>
        <authorList>
            <person name="Hyun D.-W."/>
            <person name="Bae J.-W."/>
        </authorList>
    </citation>
    <scope>NUCLEOTIDE SEQUENCE [LARGE SCALE GENOMIC DNA]</scope>
    <source>
        <strain evidence="2 3">HDW9A</strain>
    </source>
</reference>
<feature type="transmembrane region" description="Helical" evidence="1">
    <location>
        <begin position="12"/>
        <end position="37"/>
    </location>
</feature>
<evidence type="ECO:0000313" key="3">
    <source>
        <dbReference type="Proteomes" id="UP000503441"/>
    </source>
</evidence>
<keyword evidence="1" id="KW-0472">Membrane</keyword>
<name>A0ABX6K010_9MICO</name>
<dbReference type="Gene3D" id="2.60.40.230">
    <property type="entry name" value="Neocarzinostatin-like"/>
    <property type="match status" value="1"/>
</dbReference>
<dbReference type="RefSeq" id="WP_166331438.1">
    <property type="nucleotide sequence ID" value="NZ_CP049933.1"/>
</dbReference>
<accession>A0ABX6K010</accession>
<keyword evidence="3" id="KW-1185">Reference proteome</keyword>
<keyword evidence="1" id="KW-0812">Transmembrane</keyword>
<keyword evidence="1" id="KW-1133">Transmembrane helix</keyword>
<evidence type="ECO:0008006" key="4">
    <source>
        <dbReference type="Google" id="ProtNLM"/>
    </source>
</evidence>
<dbReference type="SUPFAM" id="SSF49319">
    <property type="entry name" value="Actinoxanthin-like"/>
    <property type="match status" value="1"/>
</dbReference>
<organism evidence="2 3">
    <name type="scientific">Leucobacter coleopterorum</name>
    <dbReference type="NCBI Taxonomy" id="2714933"/>
    <lineage>
        <taxon>Bacteria</taxon>
        <taxon>Bacillati</taxon>
        <taxon>Actinomycetota</taxon>
        <taxon>Actinomycetes</taxon>
        <taxon>Micrococcales</taxon>
        <taxon>Microbacteriaceae</taxon>
        <taxon>Leucobacter</taxon>
    </lineage>
</organism>
<dbReference type="EMBL" id="CP049933">
    <property type="protein sequence ID" value="QIM19193.1"/>
    <property type="molecule type" value="Genomic_DNA"/>
</dbReference>
<protein>
    <recommendedName>
        <fullName evidence="4">SipW-cognate class signal peptide</fullName>
    </recommendedName>
</protein>
<sequence length="214" mass="22213">MNATRARSRTQRIVLVTLLVVALLVLGIVVAVLLPILTHQSTGGSGQQVPDRIVSETSAVGSDGRTRELSVMSVDGKPADLAALTPGEVLVVDGKGFNADIGIYVAICGIPADPKEKPSPCLGGVPSGATDGAAAGATALSSVWITDDWAWRAFATQGYDDPKTGTFSARITVPDAVEGTLDCRVSQCAIATRADHTASSDRVQDMLLPVKFKN</sequence>